<sequence>MQDELPPQTMEVPNVGSMVDTIYGRQQIMDVTGAADGETTVWLRPERGGIEWTVRASGFAAVVAARAET</sequence>
<dbReference type="AlphaFoldDB" id="A0AA41U3L9"/>
<accession>A0AA41U3L9</accession>
<reference evidence="1" key="1">
    <citation type="submission" date="2022-01" db="EMBL/GenBank/DDBJ databases">
        <title>Genome-Based Taxonomic Classification of the Phylum Actinobacteria.</title>
        <authorList>
            <person name="Gao Y."/>
        </authorList>
    </citation>
    <scope>NUCLEOTIDE SEQUENCE</scope>
    <source>
        <strain evidence="1">KLBMP 8922</strain>
    </source>
</reference>
<proteinExistence type="predicted"/>
<dbReference type="RefSeq" id="WP_235056677.1">
    <property type="nucleotide sequence ID" value="NZ_JAKFHA010000028.1"/>
</dbReference>
<name>A0AA41U3L9_9ACTN</name>
<keyword evidence="2" id="KW-1185">Reference proteome</keyword>
<dbReference type="EMBL" id="JAKFHA010000028">
    <property type="protein sequence ID" value="MCF2531960.1"/>
    <property type="molecule type" value="Genomic_DNA"/>
</dbReference>
<organism evidence="1 2">
    <name type="scientific">Yinghuangia soli</name>
    <dbReference type="NCBI Taxonomy" id="2908204"/>
    <lineage>
        <taxon>Bacteria</taxon>
        <taxon>Bacillati</taxon>
        <taxon>Actinomycetota</taxon>
        <taxon>Actinomycetes</taxon>
        <taxon>Kitasatosporales</taxon>
        <taxon>Streptomycetaceae</taxon>
        <taxon>Yinghuangia</taxon>
    </lineage>
</organism>
<evidence type="ECO:0000313" key="1">
    <source>
        <dbReference type="EMBL" id="MCF2531960.1"/>
    </source>
</evidence>
<comment type="caution">
    <text evidence="1">The sequence shown here is derived from an EMBL/GenBank/DDBJ whole genome shotgun (WGS) entry which is preliminary data.</text>
</comment>
<dbReference type="Proteomes" id="UP001165378">
    <property type="component" value="Unassembled WGS sequence"/>
</dbReference>
<gene>
    <name evidence="1" type="ORF">LZ495_32755</name>
</gene>
<protein>
    <submittedName>
        <fullName evidence="1">Uncharacterized protein</fullName>
    </submittedName>
</protein>
<evidence type="ECO:0000313" key="2">
    <source>
        <dbReference type="Proteomes" id="UP001165378"/>
    </source>
</evidence>